<dbReference type="HOGENOM" id="CLU_066192_44_5_9"/>
<dbReference type="CDD" id="cd00093">
    <property type="entry name" value="HTH_XRE"/>
    <property type="match status" value="1"/>
</dbReference>
<accession>K9E895</accession>
<reference evidence="2 3" key="1">
    <citation type="submission" date="2012-09" db="EMBL/GenBank/DDBJ databases">
        <title>The Genome Sequence of Alloiococcus otitis ATCC 51267.</title>
        <authorList>
            <consortium name="The Broad Institute Genome Sequencing Platform"/>
            <person name="Earl A."/>
            <person name="Ward D."/>
            <person name="Feldgarden M."/>
            <person name="Gevers D."/>
            <person name="Huys G."/>
            <person name="Walker B."/>
            <person name="Young S.K."/>
            <person name="Zeng Q."/>
            <person name="Gargeya S."/>
            <person name="Fitzgerald M."/>
            <person name="Haas B."/>
            <person name="Abouelleil A."/>
            <person name="Alvarado L."/>
            <person name="Arachchi H.M."/>
            <person name="Berlin A.M."/>
            <person name="Chapman S.B."/>
            <person name="Goldberg J."/>
            <person name="Griggs A."/>
            <person name="Gujja S."/>
            <person name="Hansen M."/>
            <person name="Howarth C."/>
            <person name="Imamovic A."/>
            <person name="Larimer J."/>
            <person name="McCowen C."/>
            <person name="Montmayeur A."/>
            <person name="Murphy C."/>
            <person name="Neiman D."/>
            <person name="Pearson M."/>
            <person name="Priest M."/>
            <person name="Roberts A."/>
            <person name="Saif S."/>
            <person name="Shea T."/>
            <person name="Sisk P."/>
            <person name="Sykes S."/>
            <person name="Wortman J."/>
            <person name="Nusbaum C."/>
            <person name="Birren B."/>
        </authorList>
    </citation>
    <scope>NUCLEOTIDE SEQUENCE [LARGE SCALE GENOMIC DNA]</scope>
    <source>
        <strain evidence="2 3">ATCC 51267</strain>
    </source>
</reference>
<protein>
    <recommendedName>
        <fullName evidence="1">HTH cro/C1-type domain-containing protein</fullName>
    </recommendedName>
</protein>
<dbReference type="Gene3D" id="1.10.260.40">
    <property type="entry name" value="lambda repressor-like DNA-binding domains"/>
    <property type="match status" value="1"/>
</dbReference>
<dbReference type="RefSeq" id="WP_003778257.1">
    <property type="nucleotide sequence ID" value="NZ_JH992959.1"/>
</dbReference>
<evidence type="ECO:0000313" key="2">
    <source>
        <dbReference type="EMBL" id="EKU93389.1"/>
    </source>
</evidence>
<dbReference type="Proteomes" id="UP000009875">
    <property type="component" value="Unassembled WGS sequence"/>
</dbReference>
<dbReference type="Pfam" id="PF01381">
    <property type="entry name" value="HTH_3"/>
    <property type="match status" value="1"/>
</dbReference>
<dbReference type="OrthoDB" id="6386941at2"/>
<sequence>MRKHQRQWKLEELRELNGDTQEQIANLLNINTTSFRNKEKGDTEFKATEMFIIAKYYGKTLEEIFLPPKFTFSEQRKQEV</sequence>
<dbReference type="InterPro" id="IPR010982">
    <property type="entry name" value="Lambda_DNA-bd_dom_sf"/>
</dbReference>
<dbReference type="InterPro" id="IPR001387">
    <property type="entry name" value="Cro/C1-type_HTH"/>
</dbReference>
<evidence type="ECO:0000259" key="1">
    <source>
        <dbReference type="PROSITE" id="PS50943"/>
    </source>
</evidence>
<dbReference type="SMART" id="SM00530">
    <property type="entry name" value="HTH_XRE"/>
    <property type="match status" value="1"/>
</dbReference>
<gene>
    <name evidence="2" type="ORF">HMPREF9698_01137</name>
</gene>
<dbReference type="SUPFAM" id="SSF47413">
    <property type="entry name" value="lambda repressor-like DNA-binding domains"/>
    <property type="match status" value="1"/>
</dbReference>
<dbReference type="STRING" id="883081.HMPREF9698_01137"/>
<dbReference type="AlphaFoldDB" id="K9E895"/>
<name>K9E895_9LACT</name>
<proteinExistence type="predicted"/>
<organism evidence="2 3">
    <name type="scientific">Alloiococcus otitis ATCC 51267</name>
    <dbReference type="NCBI Taxonomy" id="883081"/>
    <lineage>
        <taxon>Bacteria</taxon>
        <taxon>Bacillati</taxon>
        <taxon>Bacillota</taxon>
        <taxon>Bacilli</taxon>
        <taxon>Lactobacillales</taxon>
        <taxon>Carnobacteriaceae</taxon>
        <taxon>Alloiococcus</taxon>
    </lineage>
</organism>
<keyword evidence="3" id="KW-1185">Reference proteome</keyword>
<dbReference type="EMBL" id="AGXA01000021">
    <property type="protein sequence ID" value="EKU93389.1"/>
    <property type="molecule type" value="Genomic_DNA"/>
</dbReference>
<dbReference type="GO" id="GO:0003677">
    <property type="term" value="F:DNA binding"/>
    <property type="evidence" value="ECO:0007669"/>
    <property type="project" value="InterPro"/>
</dbReference>
<feature type="domain" description="HTH cro/C1-type" evidence="1">
    <location>
        <begin position="10"/>
        <end position="64"/>
    </location>
</feature>
<evidence type="ECO:0000313" key="3">
    <source>
        <dbReference type="Proteomes" id="UP000009875"/>
    </source>
</evidence>
<dbReference type="eggNOG" id="COG1476">
    <property type="taxonomic scope" value="Bacteria"/>
</dbReference>
<dbReference type="PROSITE" id="PS50943">
    <property type="entry name" value="HTH_CROC1"/>
    <property type="match status" value="1"/>
</dbReference>
<comment type="caution">
    <text evidence="2">The sequence shown here is derived from an EMBL/GenBank/DDBJ whole genome shotgun (WGS) entry which is preliminary data.</text>
</comment>